<evidence type="ECO:0000259" key="10">
    <source>
        <dbReference type="Pfam" id="PF07670"/>
    </source>
</evidence>
<dbReference type="AlphaFoldDB" id="A0A2D0KMC2"/>
<dbReference type="InterPro" id="IPR008276">
    <property type="entry name" value="C_nuclsd_transpt"/>
</dbReference>
<reference evidence="11 12" key="1">
    <citation type="journal article" date="2017" name="Nat. Microbiol.">
        <title>Natural product diversity associated with the nematode symbionts Photorhabdus and Xenorhabdus.</title>
        <authorList>
            <person name="Tobias N.J."/>
            <person name="Wolff H."/>
            <person name="Djahanschiri B."/>
            <person name="Grundmann F."/>
            <person name="Kronenwerth M."/>
            <person name="Shi Y.M."/>
            <person name="Simonyi S."/>
            <person name="Grun P."/>
            <person name="Shapiro-Ilan D."/>
            <person name="Pidot S.J."/>
            <person name="Stinear T.P."/>
            <person name="Ebersberger I."/>
            <person name="Bode H.B."/>
        </authorList>
    </citation>
    <scope>NUCLEOTIDE SEQUENCE [LARGE SCALE GENOMIC DNA]</scope>
    <source>
        <strain evidence="11 12">DSM 17904</strain>
    </source>
</reference>
<evidence type="ECO:0000256" key="3">
    <source>
        <dbReference type="ARBA" id="ARBA00022475"/>
    </source>
</evidence>
<keyword evidence="3" id="KW-1003">Cell membrane</keyword>
<dbReference type="GO" id="GO:0015212">
    <property type="term" value="F:cytidine transmembrane transporter activity"/>
    <property type="evidence" value="ECO:0007669"/>
    <property type="project" value="TreeGrafter"/>
</dbReference>
<evidence type="ECO:0000259" key="8">
    <source>
        <dbReference type="Pfam" id="PF01773"/>
    </source>
</evidence>
<dbReference type="InterPro" id="IPR011657">
    <property type="entry name" value="CNT_C_dom"/>
</dbReference>
<name>A0A2D0KMC2_9GAMM</name>
<comment type="similarity">
    <text evidence="2">Belongs to the concentrative nucleoside transporter (CNT) (TC 2.A.41) family.</text>
</comment>
<feature type="transmembrane region" description="Helical" evidence="7">
    <location>
        <begin position="87"/>
        <end position="108"/>
    </location>
</feature>
<keyword evidence="4 7" id="KW-0812">Transmembrane</keyword>
<evidence type="ECO:0000259" key="9">
    <source>
        <dbReference type="Pfam" id="PF07662"/>
    </source>
</evidence>
<dbReference type="EMBL" id="NJAJ01000027">
    <property type="protein sequence ID" value="PHM64552.1"/>
    <property type="molecule type" value="Genomic_DNA"/>
</dbReference>
<keyword evidence="12" id="KW-1185">Reference proteome</keyword>
<evidence type="ECO:0000256" key="1">
    <source>
        <dbReference type="ARBA" id="ARBA00004651"/>
    </source>
</evidence>
<feature type="domain" description="Nucleoside transporter/FeoB GTPase Gate" evidence="10">
    <location>
        <begin position="91"/>
        <end position="191"/>
    </location>
</feature>
<keyword evidence="5 7" id="KW-1133">Transmembrane helix</keyword>
<evidence type="ECO:0000256" key="5">
    <source>
        <dbReference type="ARBA" id="ARBA00022989"/>
    </source>
</evidence>
<feature type="transmembrane region" description="Helical" evidence="7">
    <location>
        <begin position="193"/>
        <end position="217"/>
    </location>
</feature>
<evidence type="ECO:0000313" key="11">
    <source>
        <dbReference type="EMBL" id="PHM64552.1"/>
    </source>
</evidence>
<dbReference type="RefSeq" id="WP_099125422.1">
    <property type="nucleotide sequence ID" value="NZ_CAWNRH010000101.1"/>
</dbReference>
<keyword evidence="6 7" id="KW-0472">Membrane</keyword>
<protein>
    <submittedName>
        <fullName evidence="11">Nucleoside permease</fullName>
    </submittedName>
</protein>
<feature type="domain" description="Concentrative nucleoside transporter C-terminal" evidence="9">
    <location>
        <begin position="193"/>
        <end position="391"/>
    </location>
</feature>
<feature type="transmembrane region" description="Helical" evidence="7">
    <location>
        <begin position="375"/>
        <end position="394"/>
    </location>
</feature>
<feature type="transmembrane region" description="Helical" evidence="7">
    <location>
        <begin position="30"/>
        <end position="48"/>
    </location>
</feature>
<dbReference type="Pfam" id="PF01773">
    <property type="entry name" value="Nucleos_tra2_N"/>
    <property type="match status" value="1"/>
</dbReference>
<dbReference type="Pfam" id="PF07670">
    <property type="entry name" value="Gate"/>
    <property type="match status" value="1"/>
</dbReference>
<evidence type="ECO:0000256" key="7">
    <source>
        <dbReference type="SAM" id="Phobius"/>
    </source>
</evidence>
<dbReference type="PANTHER" id="PTHR10590:SF21">
    <property type="entry name" value="NUCLEOSIDE PERMEASE NUPC"/>
    <property type="match status" value="1"/>
</dbReference>
<feature type="transmembrane region" description="Helical" evidence="7">
    <location>
        <begin position="238"/>
        <end position="266"/>
    </location>
</feature>
<evidence type="ECO:0000256" key="4">
    <source>
        <dbReference type="ARBA" id="ARBA00022692"/>
    </source>
</evidence>
<feature type="transmembrane region" description="Helical" evidence="7">
    <location>
        <begin position="6"/>
        <end position="23"/>
    </location>
</feature>
<dbReference type="GO" id="GO:0005886">
    <property type="term" value="C:plasma membrane"/>
    <property type="evidence" value="ECO:0007669"/>
    <property type="project" value="UniProtKB-SubCell"/>
</dbReference>
<dbReference type="Pfam" id="PF07662">
    <property type="entry name" value="Nucleos_tra2_C"/>
    <property type="match status" value="1"/>
</dbReference>
<feature type="transmembrane region" description="Helical" evidence="7">
    <location>
        <begin position="272"/>
        <end position="293"/>
    </location>
</feature>
<gene>
    <name evidence="11" type="ORF">Xsto_02826</name>
</gene>
<dbReference type="Proteomes" id="UP000222366">
    <property type="component" value="Unassembled WGS sequence"/>
</dbReference>
<sequence length="396" mass="43011">MSHIFHFVLALVLIGGLAILASNNRKDIRVRYIIQLLVIELVLAWFFLNSNAGLGIVKGFDNLFVHLLSYAAEGTNFVFGGMIDAKLAFFFLNVLCPIIFISALIGILQHIKILPIVIRAIGTVLSKVNGMGKLESFNAVSSLILGQSENFIAYKDVLDKMSERRMYTMAATAMSTVSMSIVGAYMTMLDAKYVVAALILNMFSTFIVLSLINPYSVKSEGDIHMSNLHEGQSFFEMLGEYILAGFKVALIVSAMLIGFIALIAAINAVFDIIFGITFQECLGYVFYPFAWIIGIPSDEALKVGSIMATKLVSNEFVAMQGLQEIAGQLSERSKGILSVFLVSFANFSSIGIVAGAIKGLNEKQGNTVARFGLKLLFGSTLVSFLSAAITGLVMSF</sequence>
<dbReference type="PANTHER" id="PTHR10590">
    <property type="entry name" value="SODIUM/NUCLEOSIDE COTRANSPORTER"/>
    <property type="match status" value="1"/>
</dbReference>
<comment type="caution">
    <text evidence="11">The sequence shown here is derived from an EMBL/GenBank/DDBJ whole genome shotgun (WGS) entry which is preliminary data.</text>
</comment>
<evidence type="ECO:0000256" key="2">
    <source>
        <dbReference type="ARBA" id="ARBA00009033"/>
    </source>
</evidence>
<evidence type="ECO:0000256" key="6">
    <source>
        <dbReference type="ARBA" id="ARBA00023136"/>
    </source>
</evidence>
<organism evidence="11 12">
    <name type="scientific">Xenorhabdus stockiae</name>
    <dbReference type="NCBI Taxonomy" id="351614"/>
    <lineage>
        <taxon>Bacteria</taxon>
        <taxon>Pseudomonadati</taxon>
        <taxon>Pseudomonadota</taxon>
        <taxon>Gammaproteobacteria</taxon>
        <taxon>Enterobacterales</taxon>
        <taxon>Morganellaceae</taxon>
        <taxon>Xenorhabdus</taxon>
    </lineage>
</organism>
<dbReference type="GO" id="GO:0015213">
    <property type="term" value="F:uridine transmembrane transporter activity"/>
    <property type="evidence" value="ECO:0007669"/>
    <property type="project" value="TreeGrafter"/>
</dbReference>
<feature type="domain" description="Concentrative nucleoside transporter N-terminal" evidence="8">
    <location>
        <begin position="10"/>
        <end position="82"/>
    </location>
</feature>
<dbReference type="InterPro" id="IPR011642">
    <property type="entry name" value="Gate_dom"/>
</dbReference>
<feature type="transmembrane region" description="Helical" evidence="7">
    <location>
        <begin position="167"/>
        <end position="187"/>
    </location>
</feature>
<feature type="transmembrane region" description="Helical" evidence="7">
    <location>
        <begin position="335"/>
        <end position="355"/>
    </location>
</feature>
<evidence type="ECO:0000313" key="12">
    <source>
        <dbReference type="Proteomes" id="UP000222366"/>
    </source>
</evidence>
<proteinExistence type="inferred from homology"/>
<dbReference type="GO" id="GO:0015506">
    <property type="term" value="F:nucleoside:proton symporter activity"/>
    <property type="evidence" value="ECO:0007669"/>
    <property type="project" value="TreeGrafter"/>
</dbReference>
<accession>A0A2D0KMC2</accession>
<dbReference type="InterPro" id="IPR002668">
    <property type="entry name" value="CNT_N_dom"/>
</dbReference>
<comment type="subcellular location">
    <subcellularLocation>
        <location evidence="1">Cell membrane</location>
        <topology evidence="1">Multi-pass membrane protein</topology>
    </subcellularLocation>
</comment>